<evidence type="ECO:0000313" key="3">
    <source>
        <dbReference type="Proteomes" id="UP000192333"/>
    </source>
</evidence>
<dbReference type="EMBL" id="LT838813">
    <property type="protein sequence ID" value="SMD45818.1"/>
    <property type="molecule type" value="Genomic_DNA"/>
</dbReference>
<feature type="domain" description="GmrSD restriction endonucleases N-terminal" evidence="1">
    <location>
        <begin position="19"/>
        <end position="287"/>
    </location>
</feature>
<protein>
    <recommendedName>
        <fullName evidence="1">GmrSD restriction endonucleases N-terminal domain-containing protein</fullName>
    </recommendedName>
</protein>
<accession>A0A1W2HAT0</accession>
<sequence length="829" mass="97705">MHNMESQHLTNDNVLTFMDIISHHKIEIPVIQRDYAQGRKSSRINPIRKKFIKDLIDALKDFSKSIHLDFVYGRVGGKNQKLVFAKNKEAIENILLAVKGYADQCNIDFDPKIKVPDTINDSINSNFIPLDGQQRLTTLYLLHWYILKRIEVDDKEVTLSQLKGFSYKTRNSTKEFCTFLITTGTFLNFEKDKSITKSIEESPLFYSIWKKDPSVQGMLTTLEEIHDLLKSVDDNSLIIYWTNLTKNRNITFDFLDLDDYEQTDELYVKMNARGKQLTDFEHFKSWLHEYTKSNGIKISESKWSDKIDTKWLDLFWKNKPENTFEVDALIYNFIKSINLYEYITRTPKEPKNKEQQSGIVINKELIEKIRESNEDKGFISVAEFEDSKFFSSESLDFTFSCLTKLYDIDLGQLHDNLKNITLFPFLGNANKEAKLPFIFLSDNFNPSLPDRVFYYAFLIFISDNSIDLSEIETTEQLKQWMRICRNIIYNTYIQNPDNFIDAVKAINELSVHKCEIEKAISTENFSIKFFDSQLKEEIKKIEYFDKSDKWKMKIIEIENHTYFYGQIDFIFNLLDNQNDYLQFEFYCDKLSKIFNQLEANNFLFHRLLLSKGIYLVNSNSKYSFCESNAGSLRVRQDNWRKVFNDETKLKYLKAVLDETTSLDISDSSLVNYSKQTWESFFIDKKYIQNISYLQNRLIDWQNVWDIKLLEKLTLIGKHGDLYSYSLYLDLKIEKSHIKYISVNGRRSESNKPKIEIELNNETVILFYEPNFNSENCAFVIEFGSTKFDDNSEFIKMDKMMVYSMNKSRVAEEYGKALIAISKLLKSILE</sequence>
<dbReference type="Proteomes" id="UP000192333">
    <property type="component" value="Chromosome I"/>
</dbReference>
<dbReference type="AlphaFoldDB" id="A0A1W2HAT0"/>
<reference evidence="3" key="1">
    <citation type="submission" date="2017-04" db="EMBL/GenBank/DDBJ databases">
        <authorList>
            <person name="Varghese N."/>
            <person name="Submissions S."/>
        </authorList>
    </citation>
    <scope>NUCLEOTIDE SEQUENCE [LARGE SCALE GENOMIC DNA]</scope>
    <source>
        <strain evidence="3">DSM 16537</strain>
    </source>
</reference>
<evidence type="ECO:0000313" key="2">
    <source>
        <dbReference type="EMBL" id="SMD45818.1"/>
    </source>
</evidence>
<dbReference type="STRING" id="758820.SAMN00777080_4489"/>
<evidence type="ECO:0000259" key="1">
    <source>
        <dbReference type="Pfam" id="PF03235"/>
    </source>
</evidence>
<dbReference type="Pfam" id="PF03235">
    <property type="entry name" value="GmrSD_N"/>
    <property type="match status" value="1"/>
</dbReference>
<dbReference type="OrthoDB" id="9798761at2"/>
<dbReference type="InterPro" id="IPR004919">
    <property type="entry name" value="GmrSD_N"/>
</dbReference>
<name>A0A1W2HAT0_9BACT</name>
<keyword evidence="3" id="KW-1185">Reference proteome</keyword>
<gene>
    <name evidence="2" type="ORF">SAMN00777080_4489</name>
</gene>
<proteinExistence type="predicted"/>
<organism evidence="2 3">
    <name type="scientific">Aquiflexum balticum DSM 16537</name>
    <dbReference type="NCBI Taxonomy" id="758820"/>
    <lineage>
        <taxon>Bacteria</taxon>
        <taxon>Pseudomonadati</taxon>
        <taxon>Bacteroidota</taxon>
        <taxon>Cytophagia</taxon>
        <taxon>Cytophagales</taxon>
        <taxon>Cyclobacteriaceae</taxon>
        <taxon>Aquiflexum</taxon>
    </lineage>
</organism>